<dbReference type="RefSeq" id="WP_236959579.1">
    <property type="nucleotide sequence ID" value="NZ_JAETXX010000008.1"/>
</dbReference>
<comment type="caution">
    <text evidence="9">The sequence shown here is derived from an EMBL/GenBank/DDBJ whole genome shotgun (WGS) entry which is preliminary data.</text>
</comment>
<name>A0ABS9J5B9_9FLAO</name>
<protein>
    <submittedName>
        <fullName evidence="9">TonB-dependent receptor</fullName>
    </submittedName>
</protein>
<keyword evidence="10" id="KW-1185">Reference proteome</keyword>
<dbReference type="NCBIfam" id="TIGR04057">
    <property type="entry name" value="SusC_RagA_signa"/>
    <property type="match status" value="1"/>
</dbReference>
<dbReference type="Pfam" id="PF07715">
    <property type="entry name" value="Plug"/>
    <property type="match status" value="1"/>
</dbReference>
<keyword evidence="2 7" id="KW-0813">Transport</keyword>
<evidence type="ECO:0000256" key="4">
    <source>
        <dbReference type="ARBA" id="ARBA00022692"/>
    </source>
</evidence>
<evidence type="ECO:0000256" key="5">
    <source>
        <dbReference type="ARBA" id="ARBA00023136"/>
    </source>
</evidence>
<dbReference type="InterPro" id="IPR023996">
    <property type="entry name" value="TonB-dep_OMP_SusC/RagA"/>
</dbReference>
<sequence length="1054" mass="117398">MNYIFKTPKLLVIVIFFIAITYENSVYGHVSKDVLSYINEVQLTVNGLVTSENGDPIPGVNVMIKGTSKGVLTDFDGNYTINVSNSNATLVFSYIGFTSQEIVVGNQKTIKVTLKEDVSQLDEVVVVGYGTQKKANLTSAVSTVSSEALENRPVTNLTSALQGTTPGLNISRSSGQPGEEGLNIQIRGISSANGAVNPLVIVDGVPSSTSALNQTLNPEDVESVTVLKDAAAASIYGSQAAGGVILVTTKSGKSGKTVVSYSGQIAGSKPVNMPERLSLLDEANYSNLARENAGIGPEYNDQAIQNIINGVEYEVSDSNPNNYIYYNQSQDVRDIVLRDVSLQLTHNLKVSGGSEDIKYLFSLGYLDQDGVFKIGPDKFKRYTSRLNLNANLNKYLNLDSRVSYAVHNRDQPSQSNSGNNYGLFQYLQTVRQRYPVFTPEGRLASGANTYALLTEGGYKDKEINELDGILTLTAKNFIKGLEIRTIYGRKFRAYDNETFNRTVTLWGAFDPIRYLNNPNSFSLYKETIETQNFQFLTDYDLSLNKHNFHILAGYQWEDYRLSGVNTYASSLVSNDLPTLNTGARESYNNTQNIRTYAAQSFLSRFSYNYDGKYLFEATIRSDETSRLAPDSRVNWFPALSFAWNIHKENWFSDTLPFISQFKPRFSWGQLGNANGNIIGYYDYLSTLSSGSGLVLGASENRTTYFYQNGVPSSTLAWETIETINYGIDLSLFKNRLQTSFDYYIKKNKNMLIPLDLPATFGVNTPRVNNGELKSWGWELDVKYNDRIGENFNWNLGFNLSDNQNELINYGEGRDVVRLGTNNLIQGYPISTIWGYETKDGYIETQEQLDAAPFYSNKTGIGDIEYIDQNGDGLINQGSGTTEDPGDLVNLGSTNPRYLFGITGGAQWKNIDFSFFFQGAADRSYAPNRQAIQPYASSWLSAQKHQADYWTPDNPNAAYPRPFYQGSHNFATSDRWVLNGNYIRLKNIQLGYSLSPSTIKQIGLNQLRFYVSGQDILTFSKLGVFDGVFDPEQNNGIRSSYPVFAYVSFGINISF</sequence>
<evidence type="ECO:0000313" key="10">
    <source>
        <dbReference type="Proteomes" id="UP000829517"/>
    </source>
</evidence>
<dbReference type="SUPFAM" id="SSF56935">
    <property type="entry name" value="Porins"/>
    <property type="match status" value="1"/>
</dbReference>
<dbReference type="InterPro" id="IPR023997">
    <property type="entry name" value="TonB-dep_OMP_SusC/RagA_CS"/>
</dbReference>
<dbReference type="InterPro" id="IPR008969">
    <property type="entry name" value="CarboxyPept-like_regulatory"/>
</dbReference>
<accession>A0ABS9J5B9</accession>
<keyword evidence="3 7" id="KW-1134">Transmembrane beta strand</keyword>
<evidence type="ECO:0000259" key="8">
    <source>
        <dbReference type="Pfam" id="PF07715"/>
    </source>
</evidence>
<dbReference type="InterPro" id="IPR012910">
    <property type="entry name" value="Plug_dom"/>
</dbReference>
<dbReference type="SUPFAM" id="SSF49464">
    <property type="entry name" value="Carboxypeptidase regulatory domain-like"/>
    <property type="match status" value="1"/>
</dbReference>
<dbReference type="Gene3D" id="2.60.40.1120">
    <property type="entry name" value="Carboxypeptidase-like, regulatory domain"/>
    <property type="match status" value="1"/>
</dbReference>
<reference evidence="9 10" key="1">
    <citation type="submission" date="2021-01" db="EMBL/GenBank/DDBJ databases">
        <title>Genome sequencing of Joostella atrarenae M1-2 (= KCTC 23194).</title>
        <authorList>
            <person name="Zakaria M.R."/>
            <person name="Lam M.Q."/>
            <person name="Chong C.S."/>
        </authorList>
    </citation>
    <scope>NUCLEOTIDE SEQUENCE [LARGE SCALE GENOMIC DNA]</scope>
    <source>
        <strain evidence="9 10">M1-2</strain>
    </source>
</reference>
<dbReference type="InterPro" id="IPR037066">
    <property type="entry name" value="Plug_dom_sf"/>
</dbReference>
<evidence type="ECO:0000256" key="2">
    <source>
        <dbReference type="ARBA" id="ARBA00022448"/>
    </source>
</evidence>
<keyword evidence="4 7" id="KW-0812">Transmembrane</keyword>
<dbReference type="InterPro" id="IPR036942">
    <property type="entry name" value="Beta-barrel_TonB_sf"/>
</dbReference>
<keyword evidence="6 7" id="KW-0998">Cell outer membrane</keyword>
<evidence type="ECO:0000256" key="6">
    <source>
        <dbReference type="ARBA" id="ARBA00023237"/>
    </source>
</evidence>
<dbReference type="PROSITE" id="PS52016">
    <property type="entry name" value="TONB_DEPENDENT_REC_3"/>
    <property type="match status" value="1"/>
</dbReference>
<dbReference type="InterPro" id="IPR039426">
    <property type="entry name" value="TonB-dep_rcpt-like"/>
</dbReference>
<dbReference type="Gene3D" id="2.40.170.20">
    <property type="entry name" value="TonB-dependent receptor, beta-barrel domain"/>
    <property type="match status" value="1"/>
</dbReference>
<dbReference type="Pfam" id="PF13715">
    <property type="entry name" value="CarbopepD_reg_2"/>
    <property type="match status" value="1"/>
</dbReference>
<organism evidence="9 10">
    <name type="scientific">Joostella atrarenae</name>
    <dbReference type="NCBI Taxonomy" id="679257"/>
    <lineage>
        <taxon>Bacteria</taxon>
        <taxon>Pseudomonadati</taxon>
        <taxon>Bacteroidota</taxon>
        <taxon>Flavobacteriia</taxon>
        <taxon>Flavobacteriales</taxon>
        <taxon>Flavobacteriaceae</taxon>
        <taxon>Joostella</taxon>
    </lineage>
</organism>
<dbReference type="EMBL" id="JAETXX010000008">
    <property type="protein sequence ID" value="MCF8715614.1"/>
    <property type="molecule type" value="Genomic_DNA"/>
</dbReference>
<proteinExistence type="inferred from homology"/>
<dbReference type="Gene3D" id="2.170.130.10">
    <property type="entry name" value="TonB-dependent receptor, plug domain"/>
    <property type="match status" value="1"/>
</dbReference>
<feature type="domain" description="TonB-dependent receptor plug" evidence="8">
    <location>
        <begin position="134"/>
        <end position="244"/>
    </location>
</feature>
<evidence type="ECO:0000313" key="9">
    <source>
        <dbReference type="EMBL" id="MCF8715614.1"/>
    </source>
</evidence>
<dbReference type="NCBIfam" id="TIGR04056">
    <property type="entry name" value="OMP_RagA_SusC"/>
    <property type="match status" value="1"/>
</dbReference>
<evidence type="ECO:0000256" key="7">
    <source>
        <dbReference type="PROSITE-ProRule" id="PRU01360"/>
    </source>
</evidence>
<evidence type="ECO:0000256" key="1">
    <source>
        <dbReference type="ARBA" id="ARBA00004571"/>
    </source>
</evidence>
<evidence type="ECO:0000256" key="3">
    <source>
        <dbReference type="ARBA" id="ARBA00022452"/>
    </source>
</evidence>
<keyword evidence="5 7" id="KW-0472">Membrane</keyword>
<keyword evidence="9" id="KW-0675">Receptor</keyword>
<comment type="subcellular location">
    <subcellularLocation>
        <location evidence="1 7">Cell outer membrane</location>
        <topology evidence="1 7">Multi-pass membrane protein</topology>
    </subcellularLocation>
</comment>
<comment type="similarity">
    <text evidence="7">Belongs to the TonB-dependent receptor family.</text>
</comment>
<dbReference type="Proteomes" id="UP000829517">
    <property type="component" value="Unassembled WGS sequence"/>
</dbReference>
<gene>
    <name evidence="9" type="ORF">JM658_12330</name>
</gene>